<sequence length="217" mass="23927">MTEYNYSPDAYERYLATQQRIARWVDNTNQHRPSNPFVLSPTSESQSMRDLPPPTSSASRAPSGSLASYNSKARSRSSDTAQRRPGLSDSHNTPVPTLRSSAEDSRSSPSHHISPSSRSRSTRHSHRSSSSSRYTSRSSRTHSTTTSFKTVTPNSDGPTYVKRSDTQPILVPIDGGRGGYVIVPPRGTRMEVLVSSCLLLLLFLAWWATSDVDTPLD</sequence>
<keyword evidence="2" id="KW-0472">Membrane</keyword>
<feature type="compositionally biased region" description="Polar residues" evidence="1">
    <location>
        <begin position="89"/>
        <end position="99"/>
    </location>
</feature>
<accession>A0A9P5XGU6</accession>
<feature type="compositionally biased region" description="Low complexity" evidence="1">
    <location>
        <begin position="128"/>
        <end position="147"/>
    </location>
</feature>
<feature type="region of interest" description="Disordered" evidence="1">
    <location>
        <begin position="27"/>
        <end position="163"/>
    </location>
</feature>
<dbReference type="AlphaFoldDB" id="A0A9P5XGU6"/>
<feature type="compositionally biased region" description="Low complexity" evidence="1">
    <location>
        <begin position="107"/>
        <end position="119"/>
    </location>
</feature>
<evidence type="ECO:0000313" key="3">
    <source>
        <dbReference type="EMBL" id="KAF9450703.1"/>
    </source>
</evidence>
<proteinExistence type="predicted"/>
<keyword evidence="4" id="KW-1185">Reference proteome</keyword>
<dbReference type="Proteomes" id="UP000807342">
    <property type="component" value="Unassembled WGS sequence"/>
</dbReference>
<feature type="compositionally biased region" description="Low complexity" evidence="1">
    <location>
        <begin position="56"/>
        <end position="68"/>
    </location>
</feature>
<dbReference type="EMBL" id="MU151099">
    <property type="protein sequence ID" value="KAF9450703.1"/>
    <property type="molecule type" value="Genomic_DNA"/>
</dbReference>
<reference evidence="3" key="1">
    <citation type="submission" date="2020-11" db="EMBL/GenBank/DDBJ databases">
        <authorList>
            <consortium name="DOE Joint Genome Institute"/>
            <person name="Ahrendt S."/>
            <person name="Riley R."/>
            <person name="Andreopoulos W."/>
            <person name="Labutti K."/>
            <person name="Pangilinan J."/>
            <person name="Ruiz-Duenas F.J."/>
            <person name="Barrasa J.M."/>
            <person name="Sanchez-Garcia M."/>
            <person name="Camarero S."/>
            <person name="Miyauchi S."/>
            <person name="Serrano A."/>
            <person name="Linde D."/>
            <person name="Babiker R."/>
            <person name="Drula E."/>
            <person name="Ayuso-Fernandez I."/>
            <person name="Pacheco R."/>
            <person name="Padilla G."/>
            <person name="Ferreira P."/>
            <person name="Barriuso J."/>
            <person name="Kellner H."/>
            <person name="Castanera R."/>
            <person name="Alfaro M."/>
            <person name="Ramirez L."/>
            <person name="Pisabarro A.G."/>
            <person name="Kuo A."/>
            <person name="Tritt A."/>
            <person name="Lipzen A."/>
            <person name="He G."/>
            <person name="Yan M."/>
            <person name="Ng V."/>
            <person name="Cullen D."/>
            <person name="Martin F."/>
            <person name="Rosso M.-N."/>
            <person name="Henrissat B."/>
            <person name="Hibbett D."/>
            <person name="Martinez A.T."/>
            <person name="Grigoriev I.V."/>
        </authorList>
    </citation>
    <scope>NUCLEOTIDE SEQUENCE</scope>
    <source>
        <strain evidence="3">MF-IS2</strain>
    </source>
</reference>
<keyword evidence="2" id="KW-1133">Transmembrane helix</keyword>
<name>A0A9P5XGU6_9AGAR</name>
<feature type="compositionally biased region" description="Polar residues" evidence="1">
    <location>
        <begin position="148"/>
        <end position="157"/>
    </location>
</feature>
<keyword evidence="2" id="KW-0812">Transmembrane</keyword>
<gene>
    <name evidence="3" type="ORF">P691DRAFT_440391</name>
</gene>
<feature type="transmembrane region" description="Helical" evidence="2">
    <location>
        <begin position="192"/>
        <end position="209"/>
    </location>
</feature>
<comment type="caution">
    <text evidence="3">The sequence shown here is derived from an EMBL/GenBank/DDBJ whole genome shotgun (WGS) entry which is preliminary data.</text>
</comment>
<evidence type="ECO:0000256" key="1">
    <source>
        <dbReference type="SAM" id="MobiDB-lite"/>
    </source>
</evidence>
<organism evidence="3 4">
    <name type="scientific">Macrolepiota fuliginosa MF-IS2</name>
    <dbReference type="NCBI Taxonomy" id="1400762"/>
    <lineage>
        <taxon>Eukaryota</taxon>
        <taxon>Fungi</taxon>
        <taxon>Dikarya</taxon>
        <taxon>Basidiomycota</taxon>
        <taxon>Agaricomycotina</taxon>
        <taxon>Agaricomycetes</taxon>
        <taxon>Agaricomycetidae</taxon>
        <taxon>Agaricales</taxon>
        <taxon>Agaricineae</taxon>
        <taxon>Agaricaceae</taxon>
        <taxon>Macrolepiota</taxon>
    </lineage>
</organism>
<dbReference type="OrthoDB" id="2976199at2759"/>
<evidence type="ECO:0000256" key="2">
    <source>
        <dbReference type="SAM" id="Phobius"/>
    </source>
</evidence>
<evidence type="ECO:0000313" key="4">
    <source>
        <dbReference type="Proteomes" id="UP000807342"/>
    </source>
</evidence>
<protein>
    <submittedName>
        <fullName evidence="3">Uncharacterized protein</fullName>
    </submittedName>
</protein>